<dbReference type="EMBL" id="JBBUTG010000013">
    <property type="protein sequence ID" value="MEK8032994.1"/>
    <property type="molecule type" value="Genomic_DNA"/>
</dbReference>
<dbReference type="PANTHER" id="PTHR35603">
    <property type="match status" value="1"/>
</dbReference>
<keyword evidence="9" id="KW-1185">Reference proteome</keyword>
<organism evidence="8 9">
    <name type="scientific">Ideonella lacteola</name>
    <dbReference type="NCBI Taxonomy" id="2984193"/>
    <lineage>
        <taxon>Bacteria</taxon>
        <taxon>Pseudomonadati</taxon>
        <taxon>Pseudomonadota</taxon>
        <taxon>Betaproteobacteria</taxon>
        <taxon>Burkholderiales</taxon>
        <taxon>Sphaerotilaceae</taxon>
        <taxon>Ideonella</taxon>
    </lineage>
</organism>
<feature type="compositionally biased region" description="Basic and acidic residues" evidence="5">
    <location>
        <begin position="104"/>
        <end position="115"/>
    </location>
</feature>
<keyword evidence="4" id="KW-0472">Membrane</keyword>
<dbReference type="InterPro" id="IPR051407">
    <property type="entry name" value="Bact_OM_lipoprot/Surf_antigen"/>
</dbReference>
<gene>
    <name evidence="8" type="ORF">AACH06_19400</name>
</gene>
<evidence type="ECO:0000256" key="5">
    <source>
        <dbReference type="SAM" id="MobiDB-lite"/>
    </source>
</evidence>
<keyword evidence="3" id="KW-0677">Repeat</keyword>
<evidence type="ECO:0000256" key="3">
    <source>
        <dbReference type="ARBA" id="ARBA00022737"/>
    </source>
</evidence>
<name>A0ABU9BSQ1_9BURK</name>
<evidence type="ECO:0000313" key="8">
    <source>
        <dbReference type="EMBL" id="MEK8032994.1"/>
    </source>
</evidence>
<dbReference type="SMART" id="SM00247">
    <property type="entry name" value="XTALbg"/>
    <property type="match status" value="2"/>
</dbReference>
<dbReference type="PANTHER" id="PTHR35603:SF2">
    <property type="entry name" value="OUTER MEMBRANE LIPOPROTEIN"/>
    <property type="match status" value="1"/>
</dbReference>
<feature type="region of interest" description="Disordered" evidence="5">
    <location>
        <begin position="102"/>
        <end position="129"/>
    </location>
</feature>
<dbReference type="Gene3D" id="2.60.20.10">
    <property type="entry name" value="Crystallins"/>
    <property type="match status" value="2"/>
</dbReference>
<keyword evidence="6" id="KW-0732">Signal</keyword>
<evidence type="ECO:0000256" key="2">
    <source>
        <dbReference type="ARBA" id="ARBA00009646"/>
    </source>
</evidence>
<reference evidence="8 9" key="1">
    <citation type="submission" date="2024-04" db="EMBL/GenBank/DDBJ databases">
        <title>Novel species of the genus Ideonella isolated from streams.</title>
        <authorList>
            <person name="Lu H."/>
        </authorList>
    </citation>
    <scope>NUCLEOTIDE SEQUENCE [LARGE SCALE GENOMIC DNA]</scope>
    <source>
        <strain evidence="8 9">DXS29W</strain>
    </source>
</reference>
<dbReference type="SUPFAM" id="SSF49695">
    <property type="entry name" value="gamma-Crystallin-like"/>
    <property type="match status" value="2"/>
</dbReference>
<dbReference type="InterPro" id="IPR011024">
    <property type="entry name" value="G_crystallin-like"/>
</dbReference>
<comment type="similarity">
    <text evidence="2">Belongs to the beta/gamma-crystallin family.</text>
</comment>
<dbReference type="Pfam" id="PF05433">
    <property type="entry name" value="Rick_17kDa_Anti"/>
    <property type="match status" value="1"/>
</dbReference>
<feature type="chain" id="PRO_5045058796" evidence="6">
    <location>
        <begin position="23"/>
        <end position="375"/>
    </location>
</feature>
<dbReference type="InterPro" id="IPR008816">
    <property type="entry name" value="Gly_zipper_2TM_dom"/>
</dbReference>
<evidence type="ECO:0000256" key="1">
    <source>
        <dbReference type="ARBA" id="ARBA00004370"/>
    </source>
</evidence>
<protein>
    <submittedName>
        <fullName evidence="8">Beta/gamma crystallin-related protein</fullName>
    </submittedName>
</protein>
<dbReference type="RefSeq" id="WP_341427415.1">
    <property type="nucleotide sequence ID" value="NZ_JBBUTG010000013.1"/>
</dbReference>
<evidence type="ECO:0000256" key="6">
    <source>
        <dbReference type="SAM" id="SignalP"/>
    </source>
</evidence>
<proteinExistence type="inferred from homology"/>
<feature type="domain" description="Beta/gamma crystallin 'Greek key'" evidence="7">
    <location>
        <begin position="170"/>
        <end position="211"/>
    </location>
</feature>
<evidence type="ECO:0000259" key="7">
    <source>
        <dbReference type="PROSITE" id="PS50915"/>
    </source>
</evidence>
<comment type="caution">
    <text evidence="8">The sequence shown here is derived from an EMBL/GenBank/DDBJ whole genome shotgun (WGS) entry which is preliminary data.</text>
</comment>
<feature type="signal peptide" evidence="6">
    <location>
        <begin position="1"/>
        <end position="22"/>
    </location>
</feature>
<dbReference type="Proteomes" id="UP001371218">
    <property type="component" value="Unassembled WGS sequence"/>
</dbReference>
<dbReference type="Pfam" id="PF00030">
    <property type="entry name" value="Crystall"/>
    <property type="match status" value="2"/>
</dbReference>
<sequence length="375" mass="41189">MNRRIKTATAALALLIAGAASADVTFYEHGNFEGRAFTTPHKVDDFRRFGFNDRVSSLVITGRQSWEVCEHVEFGGRCVVLMPGQYRSLGEMQMNDRLSSARPVWRDGHGHDDHTPPPPPPLPPGHATGQIAFFEHGGFQGRAFQVSGEVGNFQQYGFNDRASSVIVLGERWEACEHAGFQGRCVILRPGRYPSLGAMGLNDTLSSVRPVPPTARYEEVRYAPVPEPVYDWRRRPQERFYEAQVVGAQAVFTGPQQQRCWIERDRVAVERHNEPNVGGAVVGGILGGILGHQIGTGSARDLATAGGAVIGAVVGANVGRETVVNRPTQRCASVPPQGRPDYWDVTYQFRGMEHHVQTTFPPGPTITVNDEGEPRL</sequence>
<dbReference type="InterPro" id="IPR001064">
    <property type="entry name" value="Beta/gamma_crystallin"/>
</dbReference>
<accession>A0ABU9BSQ1</accession>
<feature type="region of interest" description="Disordered" evidence="5">
    <location>
        <begin position="355"/>
        <end position="375"/>
    </location>
</feature>
<evidence type="ECO:0000313" key="9">
    <source>
        <dbReference type="Proteomes" id="UP001371218"/>
    </source>
</evidence>
<dbReference type="PROSITE" id="PS50915">
    <property type="entry name" value="CRYSTALLIN_BETA_GAMMA"/>
    <property type="match status" value="1"/>
</dbReference>
<evidence type="ECO:0000256" key="4">
    <source>
        <dbReference type="ARBA" id="ARBA00023136"/>
    </source>
</evidence>
<comment type="subcellular location">
    <subcellularLocation>
        <location evidence="1">Membrane</location>
    </subcellularLocation>
</comment>